<comment type="caution">
    <text evidence="2">The sequence shown here is derived from an EMBL/GenBank/DDBJ whole genome shotgun (WGS) entry which is preliminary data.</text>
</comment>
<evidence type="ECO:0000313" key="2">
    <source>
        <dbReference type="EMBL" id="GFE17928.1"/>
    </source>
</evidence>
<proteinExistence type="predicted"/>
<organism evidence="2 3">
    <name type="scientific">Streptomyces glebosus</name>
    <dbReference type="NCBI Taxonomy" id="249580"/>
    <lineage>
        <taxon>Bacteria</taxon>
        <taxon>Bacillati</taxon>
        <taxon>Actinomycetota</taxon>
        <taxon>Actinomycetes</taxon>
        <taxon>Kitasatosporales</taxon>
        <taxon>Streptomycetaceae</taxon>
        <taxon>Streptomyces</taxon>
    </lineage>
</organism>
<protein>
    <submittedName>
        <fullName evidence="2">Uncharacterized protein</fullName>
    </submittedName>
</protein>
<accession>A0A640T3P3</accession>
<evidence type="ECO:0000313" key="3">
    <source>
        <dbReference type="Proteomes" id="UP000430079"/>
    </source>
</evidence>
<keyword evidence="3" id="KW-1185">Reference proteome</keyword>
<evidence type="ECO:0000256" key="1">
    <source>
        <dbReference type="SAM" id="Phobius"/>
    </source>
</evidence>
<name>A0A640T3P3_9ACTN</name>
<dbReference type="Proteomes" id="UP000430079">
    <property type="component" value="Unassembled WGS sequence"/>
</dbReference>
<sequence length="370" mass="39401">MTEATETRRIGDPDPRVKRLNRKRLLITIVVLLMVAAPGAFYFSGSYDRWQDGRSLADTCRGSVDTSEIKELLGGDRLRGHDIEEGEGVSPRAGRLHKCSVGIPDGGSWVSVALDWNPDAAGPLHDFGGFTPYGDVGMAIPFGHGWQGVMDQIPMTNDLVAMVNVPCANRGSDARHSSLIVTVQGNAMRSMEEAVQRARFARTSVKTAQNAAKAWGCEAQTGSAIDRVPVNTAHAEVKPGAAKGTCTGISTTVRESATDPKAPIENCYLLPDSGSSHYRLSAFYGPFVQALPAQAGYGDEFDPEQPSGHKGSAFWASAECSSGGPALYIATSVPDGDRILSPDGRLAKTALREFATRSAKRHGCTGLKLP</sequence>
<gene>
    <name evidence="2" type="ORF">Sgleb_59750</name>
</gene>
<dbReference type="EMBL" id="BLIO01000001">
    <property type="protein sequence ID" value="GFE17928.1"/>
    <property type="molecule type" value="Genomic_DNA"/>
</dbReference>
<keyword evidence="1" id="KW-0812">Transmembrane</keyword>
<dbReference type="RefSeq" id="WP_190141054.1">
    <property type="nucleotide sequence ID" value="NZ_BLIO01000001.1"/>
</dbReference>
<feature type="transmembrane region" description="Helical" evidence="1">
    <location>
        <begin position="25"/>
        <end position="45"/>
    </location>
</feature>
<keyword evidence="1" id="KW-1133">Transmembrane helix</keyword>
<keyword evidence="1" id="KW-0472">Membrane</keyword>
<reference evidence="2 3" key="1">
    <citation type="submission" date="2019-12" db="EMBL/GenBank/DDBJ databases">
        <title>Whole genome shotgun sequence of Streptomyces hygroscopicus subsp. glebosus NBRC 13786.</title>
        <authorList>
            <person name="Ichikawa N."/>
            <person name="Kimura A."/>
            <person name="Kitahashi Y."/>
            <person name="Komaki H."/>
            <person name="Tamura T."/>
        </authorList>
    </citation>
    <scope>NUCLEOTIDE SEQUENCE [LARGE SCALE GENOMIC DNA]</scope>
    <source>
        <strain evidence="2 3">NBRC 13786</strain>
    </source>
</reference>
<dbReference type="AlphaFoldDB" id="A0A640T3P3"/>